<organism evidence="6 7">
    <name type="scientific">Streptococcus himalayensis</name>
    <dbReference type="NCBI Taxonomy" id="1888195"/>
    <lineage>
        <taxon>Bacteria</taxon>
        <taxon>Bacillati</taxon>
        <taxon>Bacillota</taxon>
        <taxon>Bacilli</taxon>
        <taxon>Lactobacillales</taxon>
        <taxon>Streptococcaceae</taxon>
        <taxon>Streptococcus</taxon>
    </lineage>
</organism>
<dbReference type="Gene3D" id="3.40.190.80">
    <property type="match status" value="1"/>
</dbReference>
<dbReference type="GO" id="GO:0008934">
    <property type="term" value="F:inositol monophosphate 1-phosphatase activity"/>
    <property type="evidence" value="ECO:0007669"/>
    <property type="project" value="TreeGrafter"/>
</dbReference>
<dbReference type="SUPFAM" id="SSF56655">
    <property type="entry name" value="Carbohydrate phosphatase"/>
    <property type="match status" value="1"/>
</dbReference>
<evidence type="ECO:0000256" key="4">
    <source>
        <dbReference type="ARBA" id="ARBA00022842"/>
    </source>
</evidence>
<dbReference type="RefSeq" id="WP_068992412.1">
    <property type="nucleotide sequence ID" value="NZ_BMJN01000007.1"/>
</dbReference>
<comment type="cofactor">
    <cofactor evidence="1 5">
        <name>Mg(2+)</name>
        <dbReference type="ChEBI" id="CHEBI:18420"/>
    </cofactor>
</comment>
<evidence type="ECO:0000256" key="3">
    <source>
        <dbReference type="ARBA" id="ARBA00022801"/>
    </source>
</evidence>
<name>A0A917EE09_9STRE</name>
<dbReference type="GO" id="GO:0046872">
    <property type="term" value="F:metal ion binding"/>
    <property type="evidence" value="ECO:0007669"/>
    <property type="project" value="UniProtKB-KW"/>
</dbReference>
<dbReference type="AlphaFoldDB" id="A0A917EE09"/>
<dbReference type="Pfam" id="PF00459">
    <property type="entry name" value="Inositol_P"/>
    <property type="match status" value="1"/>
</dbReference>
<proteinExistence type="predicted"/>
<feature type="binding site" evidence="5">
    <location>
        <position position="86"/>
    </location>
    <ligand>
        <name>Mg(2+)</name>
        <dbReference type="ChEBI" id="CHEBI:18420"/>
        <label>1</label>
        <note>catalytic</note>
    </ligand>
</feature>
<dbReference type="Gene3D" id="3.30.540.10">
    <property type="entry name" value="Fructose-1,6-Bisphosphatase, subunit A, domain 1"/>
    <property type="match status" value="1"/>
</dbReference>
<keyword evidence="2 5" id="KW-0479">Metal-binding</keyword>
<dbReference type="GO" id="GO:0006020">
    <property type="term" value="P:inositol metabolic process"/>
    <property type="evidence" value="ECO:0007669"/>
    <property type="project" value="TreeGrafter"/>
</dbReference>
<feature type="binding site" evidence="5">
    <location>
        <position position="85"/>
    </location>
    <ligand>
        <name>Mg(2+)</name>
        <dbReference type="ChEBI" id="CHEBI:18420"/>
        <label>1</label>
        <note>catalytic</note>
    </ligand>
</feature>
<dbReference type="PRINTS" id="PR00377">
    <property type="entry name" value="IMPHPHTASES"/>
</dbReference>
<evidence type="ECO:0000313" key="7">
    <source>
        <dbReference type="Proteomes" id="UP000660801"/>
    </source>
</evidence>
<evidence type="ECO:0000256" key="5">
    <source>
        <dbReference type="PIRSR" id="PIRSR600760-2"/>
    </source>
</evidence>
<dbReference type="OrthoDB" id="9772456at2"/>
<evidence type="ECO:0000256" key="2">
    <source>
        <dbReference type="ARBA" id="ARBA00022723"/>
    </source>
</evidence>
<dbReference type="InterPro" id="IPR000760">
    <property type="entry name" value="Inositol_monophosphatase-like"/>
</dbReference>
<feature type="binding site" evidence="5">
    <location>
        <position position="66"/>
    </location>
    <ligand>
        <name>Mg(2+)</name>
        <dbReference type="ChEBI" id="CHEBI:18420"/>
        <label>1</label>
        <note>catalytic</note>
    </ligand>
</feature>
<dbReference type="PANTHER" id="PTHR20854">
    <property type="entry name" value="INOSITOL MONOPHOSPHATASE"/>
    <property type="match status" value="1"/>
</dbReference>
<evidence type="ECO:0000256" key="1">
    <source>
        <dbReference type="ARBA" id="ARBA00001946"/>
    </source>
</evidence>
<keyword evidence="4 5" id="KW-0460">Magnesium</keyword>
<dbReference type="Proteomes" id="UP000660801">
    <property type="component" value="Unassembled WGS sequence"/>
</dbReference>
<feature type="binding site" evidence="5">
    <location>
        <position position="205"/>
    </location>
    <ligand>
        <name>Mg(2+)</name>
        <dbReference type="ChEBI" id="CHEBI:18420"/>
        <label>1</label>
        <note>catalytic</note>
    </ligand>
</feature>
<evidence type="ECO:0000313" key="6">
    <source>
        <dbReference type="EMBL" id="GGE28119.1"/>
    </source>
</evidence>
<dbReference type="GO" id="GO:0007165">
    <property type="term" value="P:signal transduction"/>
    <property type="evidence" value="ECO:0007669"/>
    <property type="project" value="TreeGrafter"/>
</dbReference>
<gene>
    <name evidence="6" type="primary">suhB</name>
    <name evidence="6" type="ORF">GCM10011510_06620</name>
</gene>
<dbReference type="EMBL" id="BMJN01000007">
    <property type="protein sequence ID" value="GGE28119.1"/>
    <property type="molecule type" value="Genomic_DNA"/>
</dbReference>
<keyword evidence="7" id="KW-1185">Reference proteome</keyword>
<reference evidence="6" key="2">
    <citation type="submission" date="2020-09" db="EMBL/GenBank/DDBJ databases">
        <authorList>
            <person name="Sun Q."/>
            <person name="Zhou Y."/>
        </authorList>
    </citation>
    <scope>NUCLEOTIDE SEQUENCE</scope>
    <source>
        <strain evidence="6">CGMCC 1.15533</strain>
    </source>
</reference>
<accession>A0A917EE09</accession>
<feature type="binding site" evidence="5">
    <location>
        <position position="83"/>
    </location>
    <ligand>
        <name>Mg(2+)</name>
        <dbReference type="ChEBI" id="CHEBI:18420"/>
        <label>1</label>
        <note>catalytic</note>
    </ligand>
</feature>
<dbReference type="PANTHER" id="PTHR20854:SF4">
    <property type="entry name" value="INOSITOL-1-MONOPHOSPHATASE-RELATED"/>
    <property type="match status" value="1"/>
</dbReference>
<dbReference type="FunFam" id="3.30.540.10:FF:000003">
    <property type="entry name" value="Inositol-1-monophosphatase"/>
    <property type="match status" value="1"/>
</dbReference>
<sequence length="258" mass="28991">MEIKFAFAKTIIYEAAAYIRERLDEPIVIATKSGPTDLVTQLDEEVQDQLVQKILASYPEDKIFAEEKGLRHPIFDGQVWVIDPIDGTNNFIAQQTDFAIMLAYFENGVGQFGFIYDVMRDELYHGGGQFDVYCNEQKLAGYRDRSLQQSLISISAGFFQSESIDILPLVHQSLGTRLYGSAGISFAKVLSGRLLLYVSSIFPWDYAAASILAEKLGYQVLTIDGQIPDFQTRQDVMIAPIEKMGEITSYIVKKEGVR</sequence>
<reference evidence="6" key="1">
    <citation type="journal article" date="2014" name="Int. J. Syst. Evol. Microbiol.">
        <title>Complete genome sequence of Corynebacterium casei LMG S-19264T (=DSM 44701T), isolated from a smear-ripened cheese.</title>
        <authorList>
            <consortium name="US DOE Joint Genome Institute (JGI-PGF)"/>
            <person name="Walter F."/>
            <person name="Albersmeier A."/>
            <person name="Kalinowski J."/>
            <person name="Ruckert C."/>
        </authorList>
    </citation>
    <scope>NUCLEOTIDE SEQUENCE</scope>
    <source>
        <strain evidence="6">CGMCC 1.15533</strain>
    </source>
</reference>
<dbReference type="CDD" id="cd01637">
    <property type="entry name" value="IMPase_like"/>
    <property type="match status" value="1"/>
</dbReference>
<protein>
    <submittedName>
        <fullName evidence="6">Inositol monophosphatase</fullName>
    </submittedName>
</protein>
<keyword evidence="3" id="KW-0378">Hydrolase</keyword>
<comment type="caution">
    <text evidence="6">The sequence shown here is derived from an EMBL/GenBank/DDBJ whole genome shotgun (WGS) entry which is preliminary data.</text>
</comment>